<dbReference type="HAMAP" id="MF_01077">
    <property type="entry name" value="RimP"/>
    <property type="match status" value="1"/>
</dbReference>
<feature type="compositionally biased region" description="Basic and acidic residues" evidence="4">
    <location>
        <begin position="198"/>
        <end position="216"/>
    </location>
</feature>
<protein>
    <recommendedName>
        <fullName evidence="3">Ribosome maturation factor RimP</fullName>
    </recommendedName>
</protein>
<accession>A0A8J3J2X0</accession>
<dbReference type="GO" id="GO:0000028">
    <property type="term" value="P:ribosomal small subunit assembly"/>
    <property type="evidence" value="ECO:0007669"/>
    <property type="project" value="TreeGrafter"/>
</dbReference>
<dbReference type="EMBL" id="BOMB01000001">
    <property type="protein sequence ID" value="GID09177.1"/>
    <property type="molecule type" value="Genomic_DNA"/>
</dbReference>
<dbReference type="InterPro" id="IPR035956">
    <property type="entry name" value="RimP_N_sf"/>
</dbReference>
<evidence type="ECO:0000256" key="3">
    <source>
        <dbReference type="HAMAP-Rule" id="MF_01077"/>
    </source>
</evidence>
<dbReference type="InterPro" id="IPR028989">
    <property type="entry name" value="RimP_N"/>
</dbReference>
<evidence type="ECO:0000256" key="4">
    <source>
        <dbReference type="SAM" id="MobiDB-lite"/>
    </source>
</evidence>
<dbReference type="AlphaFoldDB" id="A0A8J3J2X0"/>
<evidence type="ECO:0000256" key="1">
    <source>
        <dbReference type="ARBA" id="ARBA00022490"/>
    </source>
</evidence>
<dbReference type="Gene3D" id="3.30.300.70">
    <property type="entry name" value="RimP-like superfamily, N-terminal"/>
    <property type="match status" value="1"/>
</dbReference>
<organism evidence="6 7">
    <name type="scientific">Actinocatenispora rupis</name>
    <dbReference type="NCBI Taxonomy" id="519421"/>
    <lineage>
        <taxon>Bacteria</taxon>
        <taxon>Bacillati</taxon>
        <taxon>Actinomycetota</taxon>
        <taxon>Actinomycetes</taxon>
        <taxon>Micromonosporales</taxon>
        <taxon>Micromonosporaceae</taxon>
        <taxon>Actinocatenispora</taxon>
    </lineage>
</organism>
<sequence length="216" mass="22179">MGSRAQRPGSGGRGGPERPVGRGGPRRTGAPERSRGPAGPSLAAHAEQLRDIVAPVVTAAGYDLEDLAISRAGRRSLVRIVVDGDDGVSLDAVAELSRGISTALDGADESGSFGAEAYTLEVTSPGVDRPLTEPRHWRRNVGRLVAVGVGGEALVGRVTAADTPVGTGDLGVEMDVGGEPRLLRYAELGPGKVQIEFGRADSGKGDDDPEPGKEEA</sequence>
<dbReference type="RefSeq" id="WP_203653923.1">
    <property type="nucleotide sequence ID" value="NZ_BAAAZM010000031.1"/>
</dbReference>
<evidence type="ECO:0000256" key="2">
    <source>
        <dbReference type="ARBA" id="ARBA00022517"/>
    </source>
</evidence>
<dbReference type="NCBIfam" id="NF000930">
    <property type="entry name" value="PRK00092.2-2"/>
    <property type="match status" value="1"/>
</dbReference>
<comment type="similarity">
    <text evidence="3">Belongs to the RimP family.</text>
</comment>
<dbReference type="Pfam" id="PF02576">
    <property type="entry name" value="RimP_N"/>
    <property type="match status" value="1"/>
</dbReference>
<dbReference type="SUPFAM" id="SSF75420">
    <property type="entry name" value="YhbC-like, N-terminal domain"/>
    <property type="match status" value="1"/>
</dbReference>
<keyword evidence="7" id="KW-1185">Reference proteome</keyword>
<name>A0A8J3J2X0_9ACTN</name>
<dbReference type="PANTHER" id="PTHR33867">
    <property type="entry name" value="RIBOSOME MATURATION FACTOR RIMP"/>
    <property type="match status" value="1"/>
</dbReference>
<evidence type="ECO:0000313" key="6">
    <source>
        <dbReference type="EMBL" id="GID09177.1"/>
    </source>
</evidence>
<evidence type="ECO:0000313" key="7">
    <source>
        <dbReference type="Proteomes" id="UP000612808"/>
    </source>
</evidence>
<feature type="domain" description="Ribosome maturation factor RimP N-terminal" evidence="5">
    <location>
        <begin position="52"/>
        <end position="128"/>
    </location>
</feature>
<keyword evidence="1 3" id="KW-0963">Cytoplasm</keyword>
<comment type="subcellular location">
    <subcellularLocation>
        <location evidence="3">Cytoplasm</location>
    </subcellularLocation>
</comment>
<evidence type="ECO:0000259" key="5">
    <source>
        <dbReference type="Pfam" id="PF02576"/>
    </source>
</evidence>
<dbReference type="GO" id="GO:0006412">
    <property type="term" value="P:translation"/>
    <property type="evidence" value="ECO:0007669"/>
    <property type="project" value="TreeGrafter"/>
</dbReference>
<proteinExistence type="inferred from homology"/>
<comment type="function">
    <text evidence="3">Required for maturation of 30S ribosomal subunits.</text>
</comment>
<keyword evidence="2 3" id="KW-0690">Ribosome biogenesis</keyword>
<feature type="region of interest" description="Disordered" evidence="4">
    <location>
        <begin position="195"/>
        <end position="216"/>
    </location>
</feature>
<comment type="caution">
    <text evidence="6">The sequence shown here is derived from an EMBL/GenBank/DDBJ whole genome shotgun (WGS) entry which is preliminary data.</text>
</comment>
<dbReference type="InterPro" id="IPR003728">
    <property type="entry name" value="Ribosome_maturation_RimP"/>
</dbReference>
<dbReference type="GO" id="GO:0005829">
    <property type="term" value="C:cytosol"/>
    <property type="evidence" value="ECO:0007669"/>
    <property type="project" value="TreeGrafter"/>
</dbReference>
<dbReference type="PANTHER" id="PTHR33867:SF1">
    <property type="entry name" value="RIBOSOME MATURATION FACTOR RIMP"/>
    <property type="match status" value="1"/>
</dbReference>
<reference evidence="6" key="1">
    <citation type="submission" date="2021-01" db="EMBL/GenBank/DDBJ databases">
        <title>Whole genome shotgun sequence of Actinocatenispora rupis NBRC 107355.</title>
        <authorList>
            <person name="Komaki H."/>
            <person name="Tamura T."/>
        </authorList>
    </citation>
    <scope>NUCLEOTIDE SEQUENCE</scope>
    <source>
        <strain evidence="6">NBRC 107355</strain>
    </source>
</reference>
<dbReference type="Proteomes" id="UP000612808">
    <property type="component" value="Unassembled WGS sequence"/>
</dbReference>
<gene>
    <name evidence="3" type="primary">rimP</name>
    <name evidence="6" type="ORF">Aru02nite_00660</name>
</gene>
<feature type="region of interest" description="Disordered" evidence="4">
    <location>
        <begin position="1"/>
        <end position="44"/>
    </location>
</feature>